<dbReference type="EMBL" id="PYAX01000001">
    <property type="protein sequence ID" value="PSL58456.1"/>
    <property type="molecule type" value="Genomic_DNA"/>
</dbReference>
<reference evidence="2 3" key="1">
    <citation type="submission" date="2018-03" db="EMBL/GenBank/DDBJ databases">
        <title>Genomic Encyclopedia of Type Strains, Phase III (KMG-III): the genomes of soil and plant-associated and newly described type strains.</title>
        <authorList>
            <person name="Whitman W."/>
        </authorList>
    </citation>
    <scope>NUCLEOTIDE SEQUENCE [LARGE SCALE GENOMIC DNA]</scope>
    <source>
        <strain evidence="2 3">CGMCC 4.7097</strain>
    </source>
</reference>
<dbReference type="AlphaFoldDB" id="A0A2P8IJ22"/>
<evidence type="ECO:0008006" key="4">
    <source>
        <dbReference type="Google" id="ProtNLM"/>
    </source>
</evidence>
<sequence>MNPKNPIGALPLALTFTAVYLTVAGTAGYLTLTARQPTPTPTLAAAPSLPAIPSTTTTTTAPPTTTTTNPTPDQRQIQAPGGLTTTIPADWTVTTGTVATTLVATDPASPEREVRLGGAPVTDPAKTLLDRITEAATDREREPGHRRVTLAATTIRDHPAVTWEFTENTPTGPKQVATAFWEVAGVEYVLYSAGPPAEWDLTRTRLTLMVDAAKP</sequence>
<evidence type="ECO:0000256" key="1">
    <source>
        <dbReference type="SAM" id="MobiDB-lite"/>
    </source>
</evidence>
<name>A0A2P8IJ22_SACCR</name>
<evidence type="ECO:0000313" key="3">
    <source>
        <dbReference type="Proteomes" id="UP000241118"/>
    </source>
</evidence>
<feature type="region of interest" description="Disordered" evidence="1">
    <location>
        <begin position="41"/>
        <end position="77"/>
    </location>
</feature>
<comment type="caution">
    <text evidence="2">The sequence shown here is derived from an EMBL/GenBank/DDBJ whole genome shotgun (WGS) entry which is preliminary data.</text>
</comment>
<proteinExistence type="predicted"/>
<protein>
    <recommendedName>
        <fullName evidence="4">Lipoprotein LpqN</fullName>
    </recommendedName>
</protein>
<feature type="compositionally biased region" description="Low complexity" evidence="1">
    <location>
        <begin position="41"/>
        <end position="72"/>
    </location>
</feature>
<organism evidence="2 3">
    <name type="scientific">Saccharothrix carnea</name>
    <dbReference type="NCBI Taxonomy" id="1280637"/>
    <lineage>
        <taxon>Bacteria</taxon>
        <taxon>Bacillati</taxon>
        <taxon>Actinomycetota</taxon>
        <taxon>Actinomycetes</taxon>
        <taxon>Pseudonocardiales</taxon>
        <taxon>Pseudonocardiaceae</taxon>
        <taxon>Saccharothrix</taxon>
    </lineage>
</organism>
<dbReference type="Proteomes" id="UP000241118">
    <property type="component" value="Unassembled WGS sequence"/>
</dbReference>
<evidence type="ECO:0000313" key="2">
    <source>
        <dbReference type="EMBL" id="PSL58456.1"/>
    </source>
</evidence>
<keyword evidence="3" id="KW-1185">Reference proteome</keyword>
<dbReference type="RefSeq" id="WP_146173712.1">
    <property type="nucleotide sequence ID" value="NZ_PYAX01000001.1"/>
</dbReference>
<gene>
    <name evidence="2" type="ORF">B0I31_101674</name>
</gene>
<accession>A0A2P8IJ22</accession>
<dbReference type="OrthoDB" id="3677240at2"/>